<dbReference type="PANTHER" id="PTHR33240:SF15">
    <property type="entry name" value="GAG-PRO-LIKE PROTEIN"/>
    <property type="match status" value="1"/>
</dbReference>
<name>A0A2K3PK33_TRIPR</name>
<sequence length="137" mass="15450">MAKHDVSRIYEALFTKLGLQKKDLVLYKGTYLQGFNGSTTRPWGFLDVPVTFWDGKKKDLKRTINVQFFVVSRRSVYNCILGKPTFATLGAVPSTVHLKMKYTNAKDEVVTIDADLEGAQKVHKNIQRTINIAAKGE</sequence>
<organism evidence="1 2">
    <name type="scientific">Trifolium pratense</name>
    <name type="common">Red clover</name>
    <dbReference type="NCBI Taxonomy" id="57577"/>
    <lineage>
        <taxon>Eukaryota</taxon>
        <taxon>Viridiplantae</taxon>
        <taxon>Streptophyta</taxon>
        <taxon>Embryophyta</taxon>
        <taxon>Tracheophyta</taxon>
        <taxon>Spermatophyta</taxon>
        <taxon>Magnoliopsida</taxon>
        <taxon>eudicotyledons</taxon>
        <taxon>Gunneridae</taxon>
        <taxon>Pentapetalae</taxon>
        <taxon>rosids</taxon>
        <taxon>fabids</taxon>
        <taxon>Fabales</taxon>
        <taxon>Fabaceae</taxon>
        <taxon>Papilionoideae</taxon>
        <taxon>50 kb inversion clade</taxon>
        <taxon>NPAAA clade</taxon>
        <taxon>Hologalegina</taxon>
        <taxon>IRL clade</taxon>
        <taxon>Trifolieae</taxon>
        <taxon>Trifolium</taxon>
    </lineage>
</organism>
<comment type="caution">
    <text evidence="1">The sequence shown here is derived from an EMBL/GenBank/DDBJ whole genome shotgun (WGS) entry which is preliminary data.</text>
</comment>
<reference evidence="1 2" key="1">
    <citation type="journal article" date="2014" name="Am. J. Bot.">
        <title>Genome assembly and annotation for red clover (Trifolium pratense; Fabaceae).</title>
        <authorList>
            <person name="Istvanek J."/>
            <person name="Jaros M."/>
            <person name="Krenek A."/>
            <person name="Repkova J."/>
        </authorList>
    </citation>
    <scope>NUCLEOTIDE SEQUENCE [LARGE SCALE GENOMIC DNA]</scope>
    <source>
        <strain evidence="2">cv. Tatra</strain>
        <tissue evidence="1">Young leaves</tissue>
    </source>
</reference>
<evidence type="ECO:0000313" key="1">
    <source>
        <dbReference type="EMBL" id="PNY15649.1"/>
    </source>
</evidence>
<reference evidence="1 2" key="2">
    <citation type="journal article" date="2017" name="Front. Plant Sci.">
        <title>Gene Classification and Mining of Molecular Markers Useful in Red Clover (Trifolium pratense) Breeding.</title>
        <authorList>
            <person name="Istvanek J."/>
            <person name="Dluhosova J."/>
            <person name="Dluhos P."/>
            <person name="Patkova L."/>
            <person name="Nedelnik J."/>
            <person name="Repkova J."/>
        </authorList>
    </citation>
    <scope>NUCLEOTIDE SEQUENCE [LARGE SCALE GENOMIC DNA]</scope>
    <source>
        <strain evidence="2">cv. Tatra</strain>
        <tissue evidence="1">Young leaves</tissue>
    </source>
</reference>
<accession>A0A2K3PK33</accession>
<dbReference type="Proteomes" id="UP000236291">
    <property type="component" value="Unassembled WGS sequence"/>
</dbReference>
<gene>
    <name evidence="1" type="ORF">L195_g012350</name>
</gene>
<dbReference type="PANTHER" id="PTHR33240">
    <property type="entry name" value="OS08G0508500 PROTEIN"/>
    <property type="match status" value="1"/>
</dbReference>
<proteinExistence type="predicted"/>
<evidence type="ECO:0000313" key="2">
    <source>
        <dbReference type="Proteomes" id="UP000236291"/>
    </source>
</evidence>
<protein>
    <submittedName>
        <fullName evidence="1">Uncharacterized protein</fullName>
    </submittedName>
</protein>
<dbReference type="AlphaFoldDB" id="A0A2K3PK33"/>
<dbReference type="EMBL" id="ASHM01007859">
    <property type="protein sequence ID" value="PNY15649.1"/>
    <property type="molecule type" value="Genomic_DNA"/>
</dbReference>